<evidence type="ECO:0000313" key="3">
    <source>
        <dbReference type="Proteomes" id="UP000067708"/>
    </source>
</evidence>
<feature type="region of interest" description="Disordered" evidence="1">
    <location>
        <begin position="1"/>
        <end position="25"/>
    </location>
</feature>
<dbReference type="AlphaFoldDB" id="A0A060JLL0"/>
<dbReference type="HOGENOM" id="CLU_1554076_0_0_11"/>
<reference evidence="2 3" key="1">
    <citation type="journal article" date="2014" name="Int. J. Syst. Evol. Microbiol.">
        <title>Rhodoluna lacicola gen. nov., sp. nov., a planktonic freshwater bacterium with stream-lined genome.</title>
        <authorList>
            <person name="Hahn M."/>
            <person name="Schmidt J."/>
            <person name="Taipale S.J."/>
            <person name="Doolittle W.F."/>
            <person name="Koll U."/>
        </authorList>
    </citation>
    <scope>NUCLEOTIDE SEQUENCE [LARGE SCALE GENOMIC DNA]</scope>
    <source>
        <strain evidence="2 3">MWH-Ta8</strain>
    </source>
</reference>
<dbReference type="Proteomes" id="UP000067708">
    <property type="component" value="Chromosome"/>
</dbReference>
<feature type="compositionally biased region" description="Basic and acidic residues" evidence="1">
    <location>
        <begin position="1"/>
        <end position="11"/>
    </location>
</feature>
<sequence length="172" mass="19157">MNSSFKVERTGTPDGKTVTFGPSDPETGATLSLPATFTRRVSYPGHGLAVILECAFTGDRIEVESLKIERVEKFISTKVLTQLALPAVIREIAEDAIPNSNRWARLNAPTDNKAETAEFLAQIYWFEHVSWGSPRASIMAYMNWSRTNANFHISKFSKNMPMPGAHALTVRR</sequence>
<accession>A0A060JLL0</accession>
<evidence type="ECO:0000313" key="2">
    <source>
        <dbReference type="EMBL" id="AIC47129.1"/>
    </source>
</evidence>
<protein>
    <submittedName>
        <fullName evidence="2">Uncharacterized protein</fullName>
    </submittedName>
</protein>
<keyword evidence="3" id="KW-1185">Reference proteome</keyword>
<gene>
    <name evidence="2" type="ORF">Rhola_00003060</name>
</gene>
<name>A0A060JLL0_9MICO</name>
<dbReference type="KEGG" id="rla:Rhola_00003060"/>
<evidence type="ECO:0000256" key="1">
    <source>
        <dbReference type="SAM" id="MobiDB-lite"/>
    </source>
</evidence>
<dbReference type="STRING" id="529884.Rhola_00003060"/>
<organism evidence="2 3">
    <name type="scientific">Rhodoluna lacicola</name>
    <dbReference type="NCBI Taxonomy" id="529884"/>
    <lineage>
        <taxon>Bacteria</taxon>
        <taxon>Bacillati</taxon>
        <taxon>Actinomycetota</taxon>
        <taxon>Actinomycetes</taxon>
        <taxon>Micrococcales</taxon>
        <taxon>Microbacteriaceae</taxon>
        <taxon>Luna cluster</taxon>
        <taxon>Luna-1 subcluster</taxon>
        <taxon>Rhodoluna</taxon>
    </lineage>
</organism>
<dbReference type="EMBL" id="CP007490">
    <property type="protein sequence ID" value="AIC47129.1"/>
    <property type="molecule type" value="Genomic_DNA"/>
</dbReference>
<dbReference type="RefSeq" id="WP_038501918.1">
    <property type="nucleotide sequence ID" value="NZ_CP007490.1"/>
</dbReference>
<proteinExistence type="predicted"/>